<dbReference type="InterPro" id="IPR047546">
    <property type="entry name" value="Rcat_RBR_RNF216"/>
</dbReference>
<comment type="pathway">
    <text evidence="1">Protein modification; protein ubiquitination.</text>
</comment>
<evidence type="ECO:0000256" key="3">
    <source>
        <dbReference type="ARBA" id="ARBA00022723"/>
    </source>
</evidence>
<dbReference type="InterPro" id="IPR047545">
    <property type="entry name" value="BRcat_RBR_RNF216"/>
</dbReference>
<dbReference type="CDD" id="cd20353">
    <property type="entry name" value="Rcat_RBR_RNF216"/>
    <property type="match status" value="1"/>
</dbReference>
<feature type="compositionally biased region" description="Basic and acidic residues" evidence="8">
    <location>
        <begin position="87"/>
        <end position="97"/>
    </location>
</feature>
<dbReference type="Pfam" id="PF26200">
    <property type="entry name" value="Rcat_RNF216"/>
    <property type="match status" value="1"/>
</dbReference>
<keyword evidence="7" id="KW-0862">Zinc</keyword>
<evidence type="ECO:0000256" key="2">
    <source>
        <dbReference type="ARBA" id="ARBA00022679"/>
    </source>
</evidence>
<keyword evidence="4" id="KW-0677">Repeat</keyword>
<keyword evidence="6" id="KW-0833">Ubl conjugation pathway</keyword>
<feature type="domain" description="RING-type" evidence="9">
    <location>
        <begin position="274"/>
        <end position="525"/>
    </location>
</feature>
<name>A0A914C685_9BILA</name>
<feature type="region of interest" description="Disordered" evidence="8">
    <location>
        <begin position="81"/>
        <end position="106"/>
    </location>
</feature>
<keyword evidence="2" id="KW-0808">Transferase</keyword>
<feature type="compositionally biased region" description="Polar residues" evidence="8">
    <location>
        <begin position="749"/>
        <end position="772"/>
    </location>
</feature>
<keyword evidence="10" id="KW-1185">Reference proteome</keyword>
<evidence type="ECO:0000256" key="5">
    <source>
        <dbReference type="ARBA" id="ARBA00022771"/>
    </source>
</evidence>
<dbReference type="GO" id="GO:0016740">
    <property type="term" value="F:transferase activity"/>
    <property type="evidence" value="ECO:0007669"/>
    <property type="project" value="UniProtKB-KW"/>
</dbReference>
<evidence type="ECO:0000256" key="1">
    <source>
        <dbReference type="ARBA" id="ARBA00004906"/>
    </source>
</evidence>
<dbReference type="GO" id="GO:0008270">
    <property type="term" value="F:zinc ion binding"/>
    <property type="evidence" value="ECO:0007669"/>
    <property type="project" value="UniProtKB-KW"/>
</dbReference>
<evidence type="ECO:0000313" key="11">
    <source>
        <dbReference type="WBParaSite" id="ACRNAN_Path_308.g1182.t1"/>
    </source>
</evidence>
<evidence type="ECO:0000256" key="6">
    <source>
        <dbReference type="ARBA" id="ARBA00022786"/>
    </source>
</evidence>
<dbReference type="InterPro" id="IPR002867">
    <property type="entry name" value="IBR_dom"/>
</dbReference>
<keyword evidence="5" id="KW-0863">Zinc-finger</keyword>
<dbReference type="CDD" id="cd20339">
    <property type="entry name" value="BRcat_RBR_RNF216"/>
    <property type="match status" value="1"/>
</dbReference>
<evidence type="ECO:0000256" key="8">
    <source>
        <dbReference type="SAM" id="MobiDB-lite"/>
    </source>
</evidence>
<dbReference type="Pfam" id="PF01485">
    <property type="entry name" value="IBR"/>
    <property type="match status" value="1"/>
</dbReference>
<dbReference type="Gene3D" id="1.20.120.1750">
    <property type="match status" value="1"/>
</dbReference>
<proteinExistence type="predicted"/>
<dbReference type="Proteomes" id="UP000887540">
    <property type="component" value="Unplaced"/>
</dbReference>
<evidence type="ECO:0000313" key="10">
    <source>
        <dbReference type="Proteomes" id="UP000887540"/>
    </source>
</evidence>
<dbReference type="InterPro" id="IPR051628">
    <property type="entry name" value="LUBAC_E3_Ligases"/>
</dbReference>
<protein>
    <submittedName>
        <fullName evidence="11">RING-type domain-containing protein</fullName>
    </submittedName>
</protein>
<evidence type="ECO:0000256" key="7">
    <source>
        <dbReference type="ARBA" id="ARBA00022833"/>
    </source>
</evidence>
<dbReference type="PANTHER" id="PTHR22770:SF47">
    <property type="entry name" value="E3 UBIQUITIN-PROTEIN LIGASE RNF216"/>
    <property type="match status" value="1"/>
</dbReference>
<dbReference type="PROSITE" id="PS51873">
    <property type="entry name" value="TRIAD"/>
    <property type="match status" value="1"/>
</dbReference>
<dbReference type="InterPro" id="IPR044066">
    <property type="entry name" value="TRIAD_supradom"/>
</dbReference>
<dbReference type="WBParaSite" id="ACRNAN_Path_308.g1182.t1">
    <property type="protein sequence ID" value="ACRNAN_Path_308.g1182.t1"/>
    <property type="gene ID" value="ACRNAN_Path_308.g1182"/>
</dbReference>
<sequence length="1299" mass="148776">MDFFDVGTLKMEIPQAELQLNMAMAGTTTAQDQLNCEVKHSAVVNMFPDLDLMETFTQYGHMSSDALVGYIIDNMGRIPKKRKTTKRKSDSPERKEESGEEMLSDLSDFEESDDDLILNRLIMELLQKLKRDLSKPPPPYYLTQRDNMESFLKDEFPTVRAEFIKTMVRQSEGRFLAASISCFLAEHRYGGKVQKYILTTNNHFWSQVDPMNKRRPLKKIKRDYTEHDFMKEFQRFEKLIDTCNSKFPGLLRGRKLTKEAYTLKVDAQETTAEQKLECIVCFETYPVSRMVFCTISGELPLRDPGQPSTSKDATIDDFATHCFCRICVRGQAKAAMNEMPLADGGVGLKCMAHGCKNAILYAEIRNLIPSEVRKKLDERIMEENLGLAALQNLERCKNCNFAMEMEVPATVDKVFKCLQCDSEFCRLCERPWDEDHFGITCDELDVKQKTDKKQRELEKKMNEAVIRKCPRCSLPFIKAEGCNKMTCRCGMTQCYLCRETEINYSHFCEHFRDPRENSGKCERCKKPCLLWEDATRRDERILREIENEVNVGNADMQPKNVEAAEIGDNRPRTPPPFYEDIDDDSDAAPEFDFPVLPVRRRRGRRRLRHNMFDEFFIGAQVGNQIPERQLEIAPVIQPQPPVVPPPLPRVNNDPFNPFLVQPWHQVGGPMFPDNFRPAYAQPIAFGGMNAWDPAMLYNNNYHYNFFGGHNPQVPAPPKEYESCQSCGRRYLKNSPRCTYCNMDNNQNLAQPQEINDDQGNMPQIQQPGTPFRSQPIDPRKPAQRNLSPFRADDPNRPGPSNANHRVDHYFGMMDFGLNEDNAERPDQEMPRLNRMEVILEPAINPLHLATGVAIPEAKKNPDRNAKANQRDKYEQMCSHLKDEIEQSGIQDQIRRKKTPKKLSPQHSDLDLLLQDLKEIEQNRDQGSPMPGRNLNGSVKNERLAKNHLPEEEAQAIYVEWFGDPDKPGPSNTAMNRVYAPNPDVPGPSNSMATGFHVGTPSEDLLSDKEKLEQREQMGIRERIRTLQEIQRRQNSITSTNLEQERALDRLIFTSNDADEAFLDSLRGLRNRISQTNDESFKIANELRHLVSDAIINQPKEPTIGDPDEPEVVGIFQRRIAKTPVLIMLSSDDESDVNERARKNNANEEKNLNEIFDLGLKAISSDDETIPHVENDEDDDSDLNHWDSDFTENDQNSRSKDSPIMSQEPLDQLQPSTSTQNSIPPLRLNKLEQTNLSSVHACPKFSEPLDQFQPSTSAQNYIPPLRLNKLTLDKQADDASGSNSTGRNQEEESKAEFWYG</sequence>
<organism evidence="10 11">
    <name type="scientific">Acrobeloides nanus</name>
    <dbReference type="NCBI Taxonomy" id="290746"/>
    <lineage>
        <taxon>Eukaryota</taxon>
        <taxon>Metazoa</taxon>
        <taxon>Ecdysozoa</taxon>
        <taxon>Nematoda</taxon>
        <taxon>Chromadorea</taxon>
        <taxon>Rhabditida</taxon>
        <taxon>Tylenchina</taxon>
        <taxon>Cephalobomorpha</taxon>
        <taxon>Cephaloboidea</taxon>
        <taxon>Cephalobidae</taxon>
        <taxon>Acrobeloides</taxon>
    </lineage>
</organism>
<evidence type="ECO:0000259" key="9">
    <source>
        <dbReference type="PROSITE" id="PS51873"/>
    </source>
</evidence>
<keyword evidence="3" id="KW-0479">Metal-binding</keyword>
<accession>A0A914C685</accession>
<dbReference type="SUPFAM" id="SSF57850">
    <property type="entry name" value="RING/U-box"/>
    <property type="match status" value="2"/>
</dbReference>
<feature type="region of interest" description="Disordered" evidence="8">
    <location>
        <begin position="749"/>
        <end position="806"/>
    </location>
</feature>
<feature type="region of interest" description="Disordered" evidence="8">
    <location>
        <begin position="1169"/>
        <end position="1223"/>
    </location>
</feature>
<evidence type="ECO:0000256" key="4">
    <source>
        <dbReference type="ARBA" id="ARBA00022737"/>
    </source>
</evidence>
<dbReference type="PANTHER" id="PTHR22770">
    <property type="entry name" value="UBIQUITIN CONJUGATING ENZYME 7 INTERACTING PROTEIN-RELATED"/>
    <property type="match status" value="1"/>
</dbReference>
<feature type="compositionally biased region" description="Basic and acidic residues" evidence="8">
    <location>
        <begin position="1287"/>
        <end position="1299"/>
    </location>
</feature>
<feature type="compositionally biased region" description="Polar residues" evidence="8">
    <location>
        <begin position="1212"/>
        <end position="1222"/>
    </location>
</feature>
<reference evidence="11" key="1">
    <citation type="submission" date="2022-11" db="UniProtKB">
        <authorList>
            <consortium name="WormBaseParasite"/>
        </authorList>
    </citation>
    <scope>IDENTIFICATION</scope>
</reference>
<feature type="region of interest" description="Disordered" evidence="8">
    <location>
        <begin position="1267"/>
        <end position="1299"/>
    </location>
</feature>
<dbReference type="SMART" id="SM00647">
    <property type="entry name" value="IBR"/>
    <property type="match status" value="2"/>
</dbReference>